<dbReference type="RefSeq" id="WP_053187148.1">
    <property type="nucleotide sequence ID" value="NZ_LGIA01000194.1"/>
</dbReference>
<evidence type="ECO:0000313" key="4">
    <source>
        <dbReference type="EMBL" id="KOH43261.1"/>
    </source>
</evidence>
<reference evidence="5" key="1">
    <citation type="submission" date="2015-07" db="EMBL/GenBank/DDBJ databases">
        <title>Genome sequencing of Sunxiuqinia dokdonensis strain SK.</title>
        <authorList>
            <person name="Ahn S."/>
            <person name="Kim B.-C."/>
        </authorList>
    </citation>
    <scope>NUCLEOTIDE SEQUENCE [LARGE SCALE GENOMIC DNA]</scope>
    <source>
        <strain evidence="5">SK</strain>
    </source>
</reference>
<keyword evidence="2" id="KW-0472">Membrane</keyword>
<dbReference type="GO" id="GO:0016780">
    <property type="term" value="F:phosphotransferase activity, for other substituted phosphate groups"/>
    <property type="evidence" value="ECO:0007669"/>
    <property type="project" value="TreeGrafter"/>
</dbReference>
<dbReference type="PATRIC" id="fig|1409788.3.peg.4016"/>
<evidence type="ECO:0000256" key="2">
    <source>
        <dbReference type="SAM" id="Phobius"/>
    </source>
</evidence>
<dbReference type="Proteomes" id="UP000036958">
    <property type="component" value="Unassembled WGS sequence"/>
</dbReference>
<accession>A0A0L8V4A6</accession>
<comment type="similarity">
    <text evidence="1">Belongs to the bacterial sugar transferase family.</text>
</comment>
<dbReference type="OrthoDB" id="9808602at2"/>
<dbReference type="STRING" id="1409788.NC99_39290"/>
<evidence type="ECO:0000313" key="5">
    <source>
        <dbReference type="Proteomes" id="UP000036958"/>
    </source>
</evidence>
<evidence type="ECO:0000256" key="1">
    <source>
        <dbReference type="ARBA" id="ARBA00006464"/>
    </source>
</evidence>
<dbReference type="InterPro" id="IPR003362">
    <property type="entry name" value="Bact_transf"/>
</dbReference>
<dbReference type="EMBL" id="LGIA01000194">
    <property type="protein sequence ID" value="KOH43261.1"/>
    <property type="molecule type" value="Genomic_DNA"/>
</dbReference>
<proteinExistence type="inferred from homology"/>
<feature type="domain" description="Bacterial sugar transferase" evidence="3">
    <location>
        <begin position="10"/>
        <end position="202"/>
    </location>
</feature>
<dbReference type="PANTHER" id="PTHR30576:SF20">
    <property type="entry name" value="QUINOVOSAMINEPHOSPHOTRANSFERAE-RELATED"/>
    <property type="match status" value="1"/>
</dbReference>
<name>A0A0L8V4A6_9BACT</name>
<gene>
    <name evidence="4" type="ORF">NC99_39290</name>
</gene>
<sequence>MRAFPPSLGKRLFDCIVSLIGLVLLGPLFLVLAIIIKVFDPGPVFFRQARVGQKGRRFYIYKFRSMRVFPGAEEGSFEAGCLTRVTTVGRILRKSKVDELPQLYNVLKGDMSLVGPRPEVSKWVAVYPDRWEKVLSVPPGITDCASVDYRNEEELLASSGDPEHLYRDEILPRKLSLYEAYVDHHSFLGDLKLILETIRVCLF</sequence>
<dbReference type="AlphaFoldDB" id="A0A0L8V4A6"/>
<keyword evidence="5" id="KW-1185">Reference proteome</keyword>
<dbReference type="PANTHER" id="PTHR30576">
    <property type="entry name" value="COLANIC BIOSYNTHESIS UDP-GLUCOSE LIPID CARRIER TRANSFERASE"/>
    <property type="match status" value="1"/>
</dbReference>
<keyword evidence="2" id="KW-0812">Transmembrane</keyword>
<keyword evidence="2" id="KW-1133">Transmembrane helix</keyword>
<dbReference type="Pfam" id="PF02397">
    <property type="entry name" value="Bac_transf"/>
    <property type="match status" value="1"/>
</dbReference>
<feature type="transmembrane region" description="Helical" evidence="2">
    <location>
        <begin position="12"/>
        <end position="36"/>
    </location>
</feature>
<keyword evidence="4" id="KW-0808">Transferase</keyword>
<organism evidence="4 5">
    <name type="scientific">Sunxiuqinia dokdonensis</name>
    <dbReference type="NCBI Taxonomy" id="1409788"/>
    <lineage>
        <taxon>Bacteria</taxon>
        <taxon>Pseudomonadati</taxon>
        <taxon>Bacteroidota</taxon>
        <taxon>Bacteroidia</taxon>
        <taxon>Marinilabiliales</taxon>
        <taxon>Prolixibacteraceae</taxon>
        <taxon>Sunxiuqinia</taxon>
    </lineage>
</organism>
<comment type="caution">
    <text evidence="4">The sequence shown here is derived from an EMBL/GenBank/DDBJ whole genome shotgun (WGS) entry which is preliminary data.</text>
</comment>
<protein>
    <submittedName>
        <fullName evidence="4">Glycosyltransferase</fullName>
    </submittedName>
</protein>
<evidence type="ECO:0000259" key="3">
    <source>
        <dbReference type="Pfam" id="PF02397"/>
    </source>
</evidence>